<dbReference type="EMBL" id="JBHUMA010000004">
    <property type="protein sequence ID" value="MFD2598327.1"/>
    <property type="molecule type" value="Genomic_DNA"/>
</dbReference>
<keyword evidence="1" id="KW-0812">Transmembrane</keyword>
<dbReference type="RefSeq" id="WP_380868131.1">
    <property type="nucleotide sequence ID" value="NZ_JBHUMA010000004.1"/>
</dbReference>
<dbReference type="Gene3D" id="3.90.550.10">
    <property type="entry name" value="Spore Coat Polysaccharide Biosynthesis Protein SpsA, Chain A"/>
    <property type="match status" value="1"/>
</dbReference>
<accession>A0ABW5NKG2</accession>
<dbReference type="SUPFAM" id="SSF53448">
    <property type="entry name" value="Nucleotide-diphospho-sugar transferases"/>
    <property type="match status" value="1"/>
</dbReference>
<comment type="caution">
    <text evidence="3">The sequence shown here is derived from an EMBL/GenBank/DDBJ whole genome shotgun (WGS) entry which is preliminary data.</text>
</comment>
<keyword evidence="4" id="KW-1185">Reference proteome</keyword>
<feature type="transmembrane region" description="Helical" evidence="1">
    <location>
        <begin position="251"/>
        <end position="270"/>
    </location>
</feature>
<organism evidence="3 4">
    <name type="scientific">Sphingobacterium corticis</name>
    <dbReference type="NCBI Taxonomy" id="1812823"/>
    <lineage>
        <taxon>Bacteria</taxon>
        <taxon>Pseudomonadati</taxon>
        <taxon>Bacteroidota</taxon>
        <taxon>Sphingobacteriia</taxon>
        <taxon>Sphingobacteriales</taxon>
        <taxon>Sphingobacteriaceae</taxon>
        <taxon>Sphingobacterium</taxon>
    </lineage>
</organism>
<evidence type="ECO:0000313" key="3">
    <source>
        <dbReference type="EMBL" id="MFD2598327.1"/>
    </source>
</evidence>
<dbReference type="InterPro" id="IPR059123">
    <property type="entry name" value="StrF_dom"/>
</dbReference>
<evidence type="ECO:0000259" key="2">
    <source>
        <dbReference type="Pfam" id="PF13712"/>
    </source>
</evidence>
<keyword evidence="1" id="KW-1133">Transmembrane helix</keyword>
<dbReference type="Proteomes" id="UP001597393">
    <property type="component" value="Unassembled WGS sequence"/>
</dbReference>
<feature type="domain" description="Streptomycin biosynthesis protein StrF" evidence="2">
    <location>
        <begin position="4"/>
        <end position="182"/>
    </location>
</feature>
<dbReference type="Pfam" id="PF13712">
    <property type="entry name" value="Glyco_tranf_2_5"/>
    <property type="match status" value="1"/>
</dbReference>
<gene>
    <name evidence="3" type="ORF">ACFSQ3_05125</name>
</gene>
<name>A0ABW5NKG2_9SPHI</name>
<protein>
    <submittedName>
        <fullName evidence="3">Glycosyltransferase</fullName>
    </submittedName>
</protein>
<evidence type="ECO:0000256" key="1">
    <source>
        <dbReference type="SAM" id="Phobius"/>
    </source>
</evidence>
<proteinExistence type="predicted"/>
<evidence type="ECO:0000313" key="4">
    <source>
        <dbReference type="Proteomes" id="UP001597393"/>
    </source>
</evidence>
<dbReference type="InterPro" id="IPR029044">
    <property type="entry name" value="Nucleotide-diphossugar_trans"/>
</dbReference>
<keyword evidence="1" id="KW-0472">Membrane</keyword>
<sequence length="275" mass="31919">MLSIIISSYNAQYFEALEKNISKTCGIPYEIIKIHNPGIYGICEAYNIGADKSSFENLVFCHEDIDFFTNDWGKILLEELELPNCGIIGLAGAKYYPNAPIGYWQLNTQSMYNIVQVANGKSYHYKINQSQPVEVLDGVLLAVKKENFSKFRFNQNLIGFHAYEIDLSWRASQSLTNYVTSRITVKHYSNGNPDKNWFLSLLDFSNDRPDRIQYTEINNRLEGFALYIFSLNTKKHFPSKRDQIKLLYKYFSFRYLGVVGIFSFIKHYIYRTASN</sequence>
<reference evidence="4" key="1">
    <citation type="journal article" date="2019" name="Int. J. Syst. Evol. Microbiol.">
        <title>The Global Catalogue of Microorganisms (GCM) 10K type strain sequencing project: providing services to taxonomists for standard genome sequencing and annotation.</title>
        <authorList>
            <consortium name="The Broad Institute Genomics Platform"/>
            <consortium name="The Broad Institute Genome Sequencing Center for Infectious Disease"/>
            <person name="Wu L."/>
            <person name="Ma J."/>
        </authorList>
    </citation>
    <scope>NUCLEOTIDE SEQUENCE [LARGE SCALE GENOMIC DNA]</scope>
    <source>
        <strain evidence="4">KCTC 42248</strain>
    </source>
</reference>